<dbReference type="PROSITE" id="PS51384">
    <property type="entry name" value="FAD_FR"/>
    <property type="match status" value="1"/>
</dbReference>
<evidence type="ECO:0000256" key="7">
    <source>
        <dbReference type="ARBA" id="ARBA00022723"/>
    </source>
</evidence>
<evidence type="ECO:0000256" key="12">
    <source>
        <dbReference type="ARBA" id="ARBA00048649"/>
    </source>
</evidence>
<dbReference type="EMBL" id="FNSV01000005">
    <property type="protein sequence ID" value="SED17583.1"/>
    <property type="molecule type" value="Genomic_DNA"/>
</dbReference>
<dbReference type="InterPro" id="IPR008333">
    <property type="entry name" value="Cbr1-like_FAD-bd_dom"/>
</dbReference>
<keyword evidence="8" id="KW-0521">NADP</keyword>
<evidence type="ECO:0000256" key="4">
    <source>
        <dbReference type="ARBA" id="ARBA00022617"/>
    </source>
</evidence>
<dbReference type="InterPro" id="IPR036390">
    <property type="entry name" value="WH_DNA-bd_sf"/>
</dbReference>
<dbReference type="GO" id="GO:0020037">
    <property type="term" value="F:heme binding"/>
    <property type="evidence" value="ECO:0007669"/>
    <property type="project" value="InterPro"/>
</dbReference>
<keyword evidence="4" id="KW-0349">Heme</keyword>
<dbReference type="InterPro" id="IPR001433">
    <property type="entry name" value="OxRdtase_FAD/NAD-bd"/>
</dbReference>
<evidence type="ECO:0000259" key="15">
    <source>
        <dbReference type="PROSITE" id="PS51384"/>
    </source>
</evidence>
<evidence type="ECO:0000256" key="13">
    <source>
        <dbReference type="ARBA" id="ARBA00049433"/>
    </source>
</evidence>
<sequence>MQLTQFTDLGLRVVMRLAVAGDGERPGSRAIAEELSVSYTHAAKVITRLGELGIVDARRGRAGGLAITELGRTASVGWLARRLEGDAEVVDCDGAQPCPLRSGCLLRSALRRAQNAFFESLDGLTVEDLTRTPTGTVLLALPGWPPQLPSFLERSENDMLSPTSTDVIRATLPVVGAAISDITTLFYRKMFDAHPELERDLFNRGNQKQGEQQKALAGAIAAFAALQLEPDQARVDLILSRIANKHASLGIEPSQYAIVHTHLFAAIVEVLGDAVTPEVAAAWDEVYWLMAETLIAMEAGLYASAGVAAGDVWRDVRVRERRHESADTVSFVLTSVDGSPLPSFTPGQYLSVAVRLPDGARQIRQYSLSSAPSRGDWRISVKRAGEVSNFLYHNVFEDDVLTVSTPFGDLVLQDDDAPLLLVSAGIGCTPMIGMLSHLADTDDSRPISVLHADRSASSHAHRAELTELVERLPFAVMHRWYEDLGTRRPVGGLREGRADLGEVTIAPGTRAYLCGPLPFMLGIREALLAKDVPAENIHYEVFGPDSWSATV</sequence>
<dbReference type="Pfam" id="PF00175">
    <property type="entry name" value="NAD_binding_1"/>
    <property type="match status" value="1"/>
</dbReference>
<dbReference type="GO" id="GO:0071949">
    <property type="term" value="F:FAD binding"/>
    <property type="evidence" value="ECO:0007669"/>
    <property type="project" value="TreeGrafter"/>
</dbReference>
<dbReference type="CDD" id="cd14782">
    <property type="entry name" value="FHb-globin_2"/>
    <property type="match status" value="1"/>
</dbReference>
<dbReference type="SUPFAM" id="SSF46458">
    <property type="entry name" value="Globin-like"/>
    <property type="match status" value="1"/>
</dbReference>
<keyword evidence="5" id="KW-0561">Oxygen transport</keyword>
<name>A0A1H4YI73_9NOCA</name>
<feature type="domain" description="Globin" evidence="14">
    <location>
        <begin position="159"/>
        <end position="299"/>
    </location>
</feature>
<dbReference type="InterPro" id="IPR000971">
    <property type="entry name" value="Globin"/>
</dbReference>
<dbReference type="InterPro" id="IPR017927">
    <property type="entry name" value="FAD-bd_FR_type"/>
</dbReference>
<dbReference type="EC" id="1.14.12.17" evidence="3"/>
<dbReference type="InterPro" id="IPR009050">
    <property type="entry name" value="Globin-like_sf"/>
</dbReference>
<evidence type="ECO:0000256" key="11">
    <source>
        <dbReference type="ARBA" id="ARBA00023027"/>
    </source>
</evidence>
<keyword evidence="5" id="KW-0813">Transport</keyword>
<dbReference type="GO" id="GO:0008941">
    <property type="term" value="F:nitric oxide dioxygenase NAD(P)H activity"/>
    <property type="evidence" value="ECO:0007669"/>
    <property type="project" value="UniProtKB-EC"/>
</dbReference>
<dbReference type="InterPro" id="IPR039261">
    <property type="entry name" value="FNR_nucleotide-bd"/>
</dbReference>
<dbReference type="SUPFAM" id="SSF52343">
    <property type="entry name" value="Ferredoxin reductase-like, C-terminal NADP-linked domain"/>
    <property type="match status" value="1"/>
</dbReference>
<evidence type="ECO:0000256" key="5">
    <source>
        <dbReference type="ARBA" id="ARBA00022621"/>
    </source>
</evidence>
<comment type="similarity">
    <text evidence="2">In the C-terminal section; belongs to the flavoprotein pyridine nucleotide cytochrome reductase family.</text>
</comment>
<dbReference type="Gene3D" id="2.40.30.10">
    <property type="entry name" value="Translation factors"/>
    <property type="match status" value="1"/>
</dbReference>
<evidence type="ECO:0000259" key="14">
    <source>
        <dbReference type="PROSITE" id="PS01033"/>
    </source>
</evidence>
<gene>
    <name evidence="16" type="ORF">SAMN04490239_7140</name>
</gene>
<dbReference type="CDD" id="cd06184">
    <property type="entry name" value="flavohem_like_fad_nad_binding"/>
    <property type="match status" value="1"/>
</dbReference>
<dbReference type="PANTHER" id="PTHR43396">
    <property type="entry name" value="FLAVOHEMOPROTEIN"/>
    <property type="match status" value="1"/>
</dbReference>
<keyword evidence="7" id="KW-0479">Metal-binding</keyword>
<dbReference type="InterPro" id="IPR000944">
    <property type="entry name" value="Tscrpt_reg_Rrf2"/>
</dbReference>
<dbReference type="GO" id="GO:0019825">
    <property type="term" value="F:oxygen binding"/>
    <property type="evidence" value="ECO:0007669"/>
    <property type="project" value="InterPro"/>
</dbReference>
<dbReference type="GO" id="GO:0046872">
    <property type="term" value="F:metal ion binding"/>
    <property type="evidence" value="ECO:0007669"/>
    <property type="project" value="UniProtKB-KW"/>
</dbReference>
<dbReference type="GO" id="GO:0046210">
    <property type="term" value="P:nitric oxide catabolic process"/>
    <property type="evidence" value="ECO:0007669"/>
    <property type="project" value="TreeGrafter"/>
</dbReference>
<dbReference type="GO" id="GO:0051537">
    <property type="term" value="F:2 iron, 2 sulfur cluster binding"/>
    <property type="evidence" value="ECO:0007669"/>
    <property type="project" value="UniProtKB-KW"/>
</dbReference>
<evidence type="ECO:0000256" key="6">
    <source>
        <dbReference type="ARBA" id="ARBA00022714"/>
    </source>
</evidence>
<organism evidence="16 17">
    <name type="scientific">Rhodococcus koreensis</name>
    <dbReference type="NCBI Taxonomy" id="99653"/>
    <lineage>
        <taxon>Bacteria</taxon>
        <taxon>Bacillati</taxon>
        <taxon>Actinomycetota</taxon>
        <taxon>Actinomycetes</taxon>
        <taxon>Mycobacteriales</taxon>
        <taxon>Nocardiaceae</taxon>
        <taxon>Rhodococcus</taxon>
    </lineage>
</organism>
<dbReference type="Gene3D" id="3.40.50.80">
    <property type="entry name" value="Nucleotide-binding domain of ferredoxin-NADP reductase (FNR) module"/>
    <property type="match status" value="1"/>
</dbReference>
<dbReference type="InterPro" id="IPR017938">
    <property type="entry name" value="Riboflavin_synthase-like_b-brl"/>
</dbReference>
<dbReference type="InterPro" id="IPR036388">
    <property type="entry name" value="WH-like_DNA-bd_sf"/>
</dbReference>
<dbReference type="Gene3D" id="1.10.490.10">
    <property type="entry name" value="Globins"/>
    <property type="match status" value="1"/>
</dbReference>
<reference evidence="17" key="1">
    <citation type="submission" date="2016-10" db="EMBL/GenBank/DDBJ databases">
        <authorList>
            <person name="Varghese N."/>
            <person name="Submissions S."/>
        </authorList>
    </citation>
    <scope>NUCLEOTIDE SEQUENCE [LARGE SCALE GENOMIC DNA]</scope>
    <source>
        <strain evidence="17">DSM 44498</strain>
    </source>
</reference>
<dbReference type="AlphaFoldDB" id="A0A1H4YI73"/>
<keyword evidence="9" id="KW-0408">Iron</keyword>
<comment type="cofactor">
    <cofactor evidence="1">
        <name>heme b</name>
        <dbReference type="ChEBI" id="CHEBI:60344"/>
    </cofactor>
</comment>
<dbReference type="InterPro" id="IPR012292">
    <property type="entry name" value="Globin/Proto"/>
</dbReference>
<keyword evidence="11" id="KW-0520">NAD</keyword>
<protein>
    <recommendedName>
        <fullName evidence="3">nitric oxide dioxygenase</fullName>
        <ecNumber evidence="3">1.14.12.17</ecNumber>
    </recommendedName>
</protein>
<comment type="catalytic activity">
    <reaction evidence="12">
        <text>2 nitric oxide + NADH + 2 O2 = 2 nitrate + NAD(+) + H(+)</text>
        <dbReference type="Rhea" id="RHEA:19469"/>
        <dbReference type="ChEBI" id="CHEBI:15378"/>
        <dbReference type="ChEBI" id="CHEBI:15379"/>
        <dbReference type="ChEBI" id="CHEBI:16480"/>
        <dbReference type="ChEBI" id="CHEBI:17632"/>
        <dbReference type="ChEBI" id="CHEBI:57540"/>
        <dbReference type="ChEBI" id="CHEBI:57945"/>
        <dbReference type="EC" id="1.14.12.17"/>
    </reaction>
</comment>
<dbReference type="SUPFAM" id="SSF46785">
    <property type="entry name" value="Winged helix' DNA-binding domain"/>
    <property type="match status" value="1"/>
</dbReference>
<feature type="domain" description="FAD-binding FR-type" evidence="15">
    <location>
        <begin position="311"/>
        <end position="413"/>
    </location>
</feature>
<keyword evidence="17" id="KW-1185">Reference proteome</keyword>
<evidence type="ECO:0000256" key="3">
    <source>
        <dbReference type="ARBA" id="ARBA00012229"/>
    </source>
</evidence>
<evidence type="ECO:0000256" key="8">
    <source>
        <dbReference type="ARBA" id="ARBA00022857"/>
    </source>
</evidence>
<accession>A0A1H4YI73</accession>
<dbReference type="PRINTS" id="PR00410">
    <property type="entry name" value="PHEHYDRXLASE"/>
</dbReference>
<dbReference type="GO" id="GO:0071500">
    <property type="term" value="P:cellular response to nitrosative stress"/>
    <property type="evidence" value="ECO:0007669"/>
    <property type="project" value="TreeGrafter"/>
</dbReference>
<comment type="catalytic activity">
    <reaction evidence="13">
        <text>2 nitric oxide + NADPH + 2 O2 = 2 nitrate + NADP(+) + H(+)</text>
        <dbReference type="Rhea" id="RHEA:19465"/>
        <dbReference type="ChEBI" id="CHEBI:15378"/>
        <dbReference type="ChEBI" id="CHEBI:15379"/>
        <dbReference type="ChEBI" id="CHEBI:16480"/>
        <dbReference type="ChEBI" id="CHEBI:17632"/>
        <dbReference type="ChEBI" id="CHEBI:57783"/>
        <dbReference type="ChEBI" id="CHEBI:58349"/>
        <dbReference type="EC" id="1.14.12.17"/>
    </reaction>
</comment>
<dbReference type="Pfam" id="PF00042">
    <property type="entry name" value="Globin"/>
    <property type="match status" value="1"/>
</dbReference>
<dbReference type="GO" id="GO:0005344">
    <property type="term" value="F:oxygen carrier activity"/>
    <property type="evidence" value="ECO:0007669"/>
    <property type="project" value="UniProtKB-KW"/>
</dbReference>
<dbReference type="Proteomes" id="UP000183561">
    <property type="component" value="Unassembled WGS sequence"/>
</dbReference>
<dbReference type="NCBIfam" id="TIGR00738">
    <property type="entry name" value="rrf2_super"/>
    <property type="match status" value="1"/>
</dbReference>
<evidence type="ECO:0000313" key="16">
    <source>
        <dbReference type="EMBL" id="SED17583.1"/>
    </source>
</evidence>
<evidence type="ECO:0000256" key="1">
    <source>
        <dbReference type="ARBA" id="ARBA00001970"/>
    </source>
</evidence>
<dbReference type="PANTHER" id="PTHR43396:SF3">
    <property type="entry name" value="FLAVOHEMOPROTEIN"/>
    <property type="match status" value="1"/>
</dbReference>
<keyword evidence="10" id="KW-0411">Iron-sulfur</keyword>
<proteinExistence type="inferred from homology"/>
<dbReference type="SUPFAM" id="SSF63380">
    <property type="entry name" value="Riboflavin synthase domain-like"/>
    <property type="match status" value="1"/>
</dbReference>
<evidence type="ECO:0000256" key="2">
    <source>
        <dbReference type="ARBA" id="ARBA00006401"/>
    </source>
</evidence>
<dbReference type="Pfam" id="PF00970">
    <property type="entry name" value="FAD_binding_6"/>
    <property type="match status" value="1"/>
</dbReference>
<dbReference type="FunFam" id="1.10.490.10:FF:000003">
    <property type="entry name" value="Flavohemoprotein"/>
    <property type="match status" value="1"/>
</dbReference>
<dbReference type="Gene3D" id="1.10.10.10">
    <property type="entry name" value="Winged helix-like DNA-binding domain superfamily/Winged helix DNA-binding domain"/>
    <property type="match status" value="1"/>
</dbReference>
<dbReference type="PROSITE" id="PS51197">
    <property type="entry name" value="HTH_RRF2_2"/>
    <property type="match status" value="1"/>
</dbReference>
<dbReference type="PROSITE" id="PS01033">
    <property type="entry name" value="GLOBIN"/>
    <property type="match status" value="1"/>
</dbReference>
<dbReference type="Pfam" id="PF02082">
    <property type="entry name" value="Rrf2"/>
    <property type="match status" value="1"/>
</dbReference>
<evidence type="ECO:0000256" key="10">
    <source>
        <dbReference type="ARBA" id="ARBA00023014"/>
    </source>
</evidence>
<keyword evidence="6" id="KW-0001">2Fe-2S</keyword>
<evidence type="ECO:0000256" key="9">
    <source>
        <dbReference type="ARBA" id="ARBA00023004"/>
    </source>
</evidence>
<evidence type="ECO:0000313" key="17">
    <source>
        <dbReference type="Proteomes" id="UP000183561"/>
    </source>
</evidence>